<keyword evidence="3" id="KW-1185">Reference proteome</keyword>
<dbReference type="PANTHER" id="PTHR22718:SF11">
    <property type="entry name" value="7TM GPCR SERPENTINE RECEPTOR CLASS X (SRX) DOMAIN-CONTAINING PROTEIN"/>
    <property type="match status" value="1"/>
</dbReference>
<protein>
    <recommendedName>
        <fullName evidence="4">7TM GPCR serpentine receptor class x (Srx) domain-containing protein</fullName>
    </recommendedName>
</protein>
<evidence type="ECO:0008006" key="4">
    <source>
        <dbReference type="Google" id="ProtNLM"/>
    </source>
</evidence>
<name>A0A0B2V9C9_TOXCA</name>
<evidence type="ECO:0000256" key="1">
    <source>
        <dbReference type="SAM" id="Phobius"/>
    </source>
</evidence>
<keyword evidence="1" id="KW-0812">Transmembrane</keyword>
<evidence type="ECO:0000313" key="2">
    <source>
        <dbReference type="EMBL" id="KHN77610.1"/>
    </source>
</evidence>
<dbReference type="SUPFAM" id="SSF81321">
    <property type="entry name" value="Family A G protein-coupled receptor-like"/>
    <property type="match status" value="1"/>
</dbReference>
<dbReference type="PANTHER" id="PTHR22718">
    <property type="entry name" value="SERPENTINE RECEPTOR, CLASS X"/>
    <property type="match status" value="1"/>
</dbReference>
<dbReference type="STRING" id="6265.A0A0B2V9C9"/>
<dbReference type="AlphaFoldDB" id="A0A0B2V9C9"/>
<comment type="caution">
    <text evidence="2">The sequence shown here is derived from an EMBL/GenBank/DDBJ whole genome shotgun (WGS) entry which is preliminary data.</text>
</comment>
<sequence>MNKIKGLFFSPLAYKIFGGIFGILWFTTSLLKASMAINRFLVICTKTNHTSNKLTALFSVLPWLFGAVLYFISTSLPCCRFIISYKNFGVVVARPPNAPNATNYANIFVQLPTNTLVSLTIIFCYGCIIFTVQRLRRKSVLNKPSANGFNKIADFRCAMQFLIIALTYMLTWISLRIIPKLSKYPPVLALQTLLAIINFSTTGAKEGVRNAAFTISKACEQNDRDAIKSTQV</sequence>
<gene>
    <name evidence="2" type="ORF">Tcan_15800</name>
</gene>
<dbReference type="OrthoDB" id="5852115at2759"/>
<feature type="transmembrane region" description="Helical" evidence="1">
    <location>
        <begin position="157"/>
        <end position="178"/>
    </location>
</feature>
<dbReference type="Proteomes" id="UP000031036">
    <property type="component" value="Unassembled WGS sequence"/>
</dbReference>
<feature type="transmembrane region" description="Helical" evidence="1">
    <location>
        <begin position="54"/>
        <end position="72"/>
    </location>
</feature>
<dbReference type="Gene3D" id="1.20.1070.10">
    <property type="entry name" value="Rhodopsin 7-helix transmembrane proteins"/>
    <property type="match status" value="1"/>
</dbReference>
<keyword evidence="1" id="KW-1133">Transmembrane helix</keyword>
<reference evidence="2 3" key="1">
    <citation type="submission" date="2014-11" db="EMBL/GenBank/DDBJ databases">
        <title>Genetic blueprint of the zoonotic pathogen Toxocara canis.</title>
        <authorList>
            <person name="Zhu X.-Q."/>
            <person name="Korhonen P.K."/>
            <person name="Cai H."/>
            <person name="Young N.D."/>
            <person name="Nejsum P."/>
            <person name="von Samson-Himmelstjerna G."/>
            <person name="Boag P.R."/>
            <person name="Tan P."/>
            <person name="Li Q."/>
            <person name="Min J."/>
            <person name="Yang Y."/>
            <person name="Wang X."/>
            <person name="Fang X."/>
            <person name="Hall R.S."/>
            <person name="Hofmann A."/>
            <person name="Sternberg P.W."/>
            <person name="Jex A.R."/>
            <person name="Gasser R.B."/>
        </authorList>
    </citation>
    <scope>NUCLEOTIDE SEQUENCE [LARGE SCALE GENOMIC DNA]</scope>
    <source>
        <strain evidence="2">PN_DK_2014</strain>
    </source>
</reference>
<feature type="transmembrane region" description="Helical" evidence="1">
    <location>
        <begin position="116"/>
        <end position="136"/>
    </location>
</feature>
<dbReference type="EMBL" id="JPKZ01002261">
    <property type="protein sequence ID" value="KHN77610.1"/>
    <property type="molecule type" value="Genomic_DNA"/>
</dbReference>
<keyword evidence="1" id="KW-0472">Membrane</keyword>
<feature type="transmembrane region" description="Helical" evidence="1">
    <location>
        <begin position="12"/>
        <end position="33"/>
    </location>
</feature>
<dbReference type="CDD" id="cd00637">
    <property type="entry name" value="7tm_classA_rhodopsin-like"/>
    <property type="match status" value="1"/>
</dbReference>
<organism evidence="2 3">
    <name type="scientific">Toxocara canis</name>
    <name type="common">Canine roundworm</name>
    <dbReference type="NCBI Taxonomy" id="6265"/>
    <lineage>
        <taxon>Eukaryota</taxon>
        <taxon>Metazoa</taxon>
        <taxon>Ecdysozoa</taxon>
        <taxon>Nematoda</taxon>
        <taxon>Chromadorea</taxon>
        <taxon>Rhabditida</taxon>
        <taxon>Spirurina</taxon>
        <taxon>Ascaridomorpha</taxon>
        <taxon>Ascaridoidea</taxon>
        <taxon>Toxocaridae</taxon>
        <taxon>Toxocara</taxon>
    </lineage>
</organism>
<evidence type="ECO:0000313" key="3">
    <source>
        <dbReference type="Proteomes" id="UP000031036"/>
    </source>
</evidence>
<proteinExistence type="predicted"/>
<accession>A0A0B2V9C9</accession>